<feature type="binding site" evidence="5">
    <location>
        <position position="116"/>
    </location>
    <ligand>
        <name>Zn(2+)</name>
        <dbReference type="ChEBI" id="CHEBI:29105"/>
    </ligand>
</feature>
<organism evidence="9 10">
    <name type="scientific">Clostridium cylindrosporum DSM 605</name>
    <dbReference type="NCBI Taxonomy" id="1121307"/>
    <lineage>
        <taxon>Bacteria</taxon>
        <taxon>Bacillati</taxon>
        <taxon>Bacillota</taxon>
        <taxon>Clostridia</taxon>
        <taxon>Eubacteriales</taxon>
        <taxon>Clostridiaceae</taxon>
        <taxon>Clostridium</taxon>
    </lineage>
</organism>
<keyword evidence="2 5" id="KW-0862">Zinc</keyword>
<gene>
    <name evidence="9" type="primary">gmuF</name>
    <name evidence="9" type="ORF">CLCY_11c00070</name>
</gene>
<feature type="domain" description="Phosphomannose isomerase type I catalytic" evidence="7">
    <location>
        <begin position="6"/>
        <end position="107"/>
    </location>
</feature>
<dbReference type="OrthoDB" id="9808275at2"/>
<dbReference type="AlphaFoldDB" id="A0A0J8DER1"/>
<dbReference type="RefSeq" id="WP_048569693.1">
    <property type="nucleotide sequence ID" value="NZ_LFVU01000005.1"/>
</dbReference>
<protein>
    <recommendedName>
        <fullName evidence="3">Phosphohexomutase</fullName>
    </recommendedName>
    <alternativeName>
        <fullName evidence="4">Phosphomannose isomerase</fullName>
    </alternativeName>
</protein>
<evidence type="ECO:0000256" key="4">
    <source>
        <dbReference type="ARBA" id="ARBA00030762"/>
    </source>
</evidence>
<evidence type="ECO:0000313" key="10">
    <source>
        <dbReference type="Proteomes" id="UP000036756"/>
    </source>
</evidence>
<dbReference type="InterPro" id="IPR011051">
    <property type="entry name" value="RmlC_Cupin_sf"/>
</dbReference>
<accession>A0A0J8DER1</accession>
<keyword evidence="9" id="KW-0413">Isomerase</keyword>
<dbReference type="InterPro" id="IPR014628">
    <property type="entry name" value="Man6P_isomerase_Firm_short"/>
</dbReference>
<evidence type="ECO:0000256" key="6">
    <source>
        <dbReference type="PIRSR" id="PIRSR036894-2"/>
    </source>
</evidence>
<feature type="domain" description="Mannose-6-phosphate isomerase cupin" evidence="8">
    <location>
        <begin position="243"/>
        <end position="315"/>
    </location>
</feature>
<name>A0A0J8DER1_CLOCY</name>
<dbReference type="InterPro" id="IPR046457">
    <property type="entry name" value="PMI_typeI_cat"/>
</dbReference>
<evidence type="ECO:0000256" key="3">
    <source>
        <dbReference type="ARBA" id="ARBA00029741"/>
    </source>
</evidence>
<dbReference type="InterPro" id="IPR049071">
    <property type="entry name" value="MPI_cupin_dom"/>
</dbReference>
<comment type="cofactor">
    <cofactor evidence="5">
        <name>Zn(2+)</name>
        <dbReference type="ChEBI" id="CHEBI:29105"/>
    </cofactor>
    <text evidence="5">Binds 1 zinc ion per subunit.</text>
</comment>
<evidence type="ECO:0000256" key="2">
    <source>
        <dbReference type="ARBA" id="ARBA00022833"/>
    </source>
</evidence>
<dbReference type="PIRSF" id="PIRSF036894">
    <property type="entry name" value="PMI_Firm_short"/>
    <property type="match status" value="1"/>
</dbReference>
<evidence type="ECO:0000259" key="7">
    <source>
        <dbReference type="Pfam" id="PF20511"/>
    </source>
</evidence>
<keyword evidence="10" id="KW-1185">Reference proteome</keyword>
<comment type="caution">
    <text evidence="9">The sequence shown here is derived from an EMBL/GenBank/DDBJ whole genome shotgun (WGS) entry which is preliminary data.</text>
</comment>
<dbReference type="SUPFAM" id="SSF51182">
    <property type="entry name" value="RmlC-like cupins"/>
    <property type="match status" value="1"/>
</dbReference>
<dbReference type="Proteomes" id="UP000036756">
    <property type="component" value="Unassembled WGS sequence"/>
</dbReference>
<dbReference type="GO" id="GO:0004476">
    <property type="term" value="F:mannose-6-phosphate isomerase activity"/>
    <property type="evidence" value="ECO:0007669"/>
    <property type="project" value="InterPro"/>
</dbReference>
<reference evidence="9 10" key="1">
    <citation type="submission" date="2015-06" db="EMBL/GenBank/DDBJ databases">
        <title>Draft genome sequence of the purine-degrading Clostridium cylindrosporum HC-1 (DSM 605).</title>
        <authorList>
            <person name="Poehlein A."/>
            <person name="Schiel-Bengelsdorf B."/>
            <person name="Bengelsdorf F."/>
            <person name="Daniel R."/>
            <person name="Duerre P."/>
        </authorList>
    </citation>
    <scope>NUCLEOTIDE SEQUENCE [LARGE SCALE GENOMIC DNA]</scope>
    <source>
        <strain evidence="9 10">DSM 605</strain>
    </source>
</reference>
<dbReference type="InterPro" id="IPR051804">
    <property type="entry name" value="Carb_Metab_Reg_Kinase/Isom"/>
</dbReference>
<feature type="binding site" evidence="5">
    <location>
        <position position="174"/>
    </location>
    <ligand>
        <name>Zn(2+)</name>
        <dbReference type="ChEBI" id="CHEBI:29105"/>
    </ligand>
</feature>
<dbReference type="PANTHER" id="PTHR42742:SF3">
    <property type="entry name" value="FRUCTOKINASE"/>
    <property type="match status" value="1"/>
</dbReference>
<dbReference type="GO" id="GO:0008270">
    <property type="term" value="F:zinc ion binding"/>
    <property type="evidence" value="ECO:0007669"/>
    <property type="project" value="InterPro"/>
</dbReference>
<feature type="active site" evidence="6">
    <location>
        <position position="194"/>
    </location>
</feature>
<dbReference type="STRING" id="1121307.CLCY_11c00070"/>
<evidence type="ECO:0000256" key="5">
    <source>
        <dbReference type="PIRSR" id="PIRSR036894-1"/>
    </source>
</evidence>
<dbReference type="Pfam" id="PF20511">
    <property type="entry name" value="PMI_typeI_cat"/>
    <property type="match status" value="1"/>
</dbReference>
<evidence type="ECO:0000313" key="9">
    <source>
        <dbReference type="EMBL" id="KMT22673.1"/>
    </source>
</evidence>
<feature type="binding site" evidence="5">
    <location>
        <position position="99"/>
    </location>
    <ligand>
        <name>Zn(2+)</name>
        <dbReference type="ChEBI" id="CHEBI:29105"/>
    </ligand>
</feature>
<sequence length="316" mass="36277">MFYPLFLTPFFKECVWGGDNLRQKLNKDYSGSKIGESFEVSCHKDFLCKIKNGIFKDIYLKTLVDIYPVEILGKNINSDFFPLIIKFLDASSRLSVQVHPNDFYAMKKSYSLGKNELWYVVYANENSKIVLGLKDNVTKADIKNSIEKNNIESLLNIENISVGDAIFIPSGTVHALLEDTIVLEVQQSSDITYRLYDWDRNENGKRRELHIDDALNVIDISSRGKIIRSSEYIDEDFYNLLDIKDFTVDYLKIKNSLISSPDLRSFHIYTCVDGNGRIIYKNQSQSISRGNSILIPASLGEYEIRGNLEVIKIYVK</sequence>
<dbReference type="Pfam" id="PF21621">
    <property type="entry name" value="MPI_cupin_dom"/>
    <property type="match status" value="1"/>
</dbReference>
<evidence type="ECO:0000259" key="8">
    <source>
        <dbReference type="Pfam" id="PF21621"/>
    </source>
</evidence>
<dbReference type="EMBL" id="LFVU01000005">
    <property type="protein sequence ID" value="KMT22673.1"/>
    <property type="molecule type" value="Genomic_DNA"/>
</dbReference>
<evidence type="ECO:0000256" key="1">
    <source>
        <dbReference type="ARBA" id="ARBA00022723"/>
    </source>
</evidence>
<keyword evidence="1 5" id="KW-0479">Metal-binding</keyword>
<proteinExistence type="predicted"/>
<dbReference type="Gene3D" id="2.60.120.10">
    <property type="entry name" value="Jelly Rolls"/>
    <property type="match status" value="2"/>
</dbReference>
<dbReference type="InterPro" id="IPR014710">
    <property type="entry name" value="RmlC-like_jellyroll"/>
</dbReference>
<dbReference type="PANTHER" id="PTHR42742">
    <property type="entry name" value="TRANSCRIPTIONAL REPRESSOR MPRA"/>
    <property type="match status" value="1"/>
</dbReference>
<dbReference type="PATRIC" id="fig|1121307.3.peg.121"/>
<dbReference type="CDD" id="cd07010">
    <property type="entry name" value="cupin_PMI_type_I_N_bac"/>
    <property type="match status" value="1"/>
</dbReference>
<dbReference type="GO" id="GO:0005975">
    <property type="term" value="P:carbohydrate metabolic process"/>
    <property type="evidence" value="ECO:0007669"/>
    <property type="project" value="InterPro"/>
</dbReference>